<feature type="transmembrane region" description="Helical" evidence="2">
    <location>
        <begin position="31"/>
        <end position="52"/>
    </location>
</feature>
<dbReference type="STRING" id="404433.BTW07_07700"/>
<proteinExistence type="predicted"/>
<evidence type="ECO:0000256" key="1">
    <source>
        <dbReference type="SAM" id="MobiDB-lite"/>
    </source>
</evidence>
<evidence type="ECO:0000313" key="3">
    <source>
        <dbReference type="EMBL" id="OLO04678.1"/>
    </source>
</evidence>
<evidence type="ECO:0000313" key="4">
    <source>
        <dbReference type="Proteomes" id="UP000186878"/>
    </source>
</evidence>
<organism evidence="3 4">
    <name type="scientific">Salinicola socius</name>
    <dbReference type="NCBI Taxonomy" id="404433"/>
    <lineage>
        <taxon>Bacteria</taxon>
        <taxon>Pseudomonadati</taxon>
        <taxon>Pseudomonadota</taxon>
        <taxon>Gammaproteobacteria</taxon>
        <taxon>Oceanospirillales</taxon>
        <taxon>Halomonadaceae</taxon>
        <taxon>Salinicola</taxon>
    </lineage>
</organism>
<feature type="transmembrane region" description="Helical" evidence="2">
    <location>
        <begin position="7"/>
        <end position="25"/>
    </location>
</feature>
<comment type="caution">
    <text evidence="3">The sequence shown here is derived from an EMBL/GenBank/DDBJ whole genome shotgun (WGS) entry which is preliminary data.</text>
</comment>
<dbReference type="AlphaFoldDB" id="A0A1Q8STG4"/>
<keyword evidence="2" id="KW-1133">Transmembrane helix</keyword>
<sequence>MSARGWIWGVWILVLSCYVVPYGLLGQVHAWYGSFLFWCVVGVLVIVANIMITRTFQTGESPDAEPRGDELPTQRRRRR</sequence>
<accession>A0A1Q8STG4</accession>
<dbReference type="EMBL" id="MSDO01000009">
    <property type="protein sequence ID" value="OLO04678.1"/>
    <property type="molecule type" value="Genomic_DNA"/>
</dbReference>
<keyword evidence="2" id="KW-0472">Membrane</keyword>
<evidence type="ECO:0000256" key="2">
    <source>
        <dbReference type="SAM" id="Phobius"/>
    </source>
</evidence>
<dbReference type="Proteomes" id="UP000186878">
    <property type="component" value="Unassembled WGS sequence"/>
</dbReference>
<keyword evidence="4" id="KW-1185">Reference proteome</keyword>
<gene>
    <name evidence="3" type="ORF">BTW07_07700</name>
</gene>
<keyword evidence="2" id="KW-0812">Transmembrane</keyword>
<protein>
    <submittedName>
        <fullName evidence="3">Uncharacterized protein</fullName>
    </submittedName>
</protein>
<dbReference type="RefSeq" id="WP_075569579.1">
    <property type="nucleotide sequence ID" value="NZ_MSDO01000009.1"/>
</dbReference>
<feature type="compositionally biased region" description="Basic and acidic residues" evidence="1">
    <location>
        <begin position="64"/>
        <end position="73"/>
    </location>
</feature>
<reference evidence="3 4" key="1">
    <citation type="submission" date="2016-12" db="EMBL/GenBank/DDBJ databases">
        <title>Draft genome sequences of strains Salinicola socius SMB35, Salinicola sp. MH3R3-1 and Chromohalobacter sp. SMB17 from the Verkhnekamsk potash mining region of Russia.</title>
        <authorList>
            <person name="Mavrodi D.V."/>
            <person name="Olsson B.E."/>
            <person name="Korsakova E.S."/>
            <person name="Pyankova A."/>
            <person name="Mavrodi O.V."/>
            <person name="Plotnikova E.G."/>
        </authorList>
    </citation>
    <scope>NUCLEOTIDE SEQUENCE [LARGE SCALE GENOMIC DNA]</scope>
    <source>
        <strain evidence="3 4">SMB35</strain>
    </source>
</reference>
<feature type="region of interest" description="Disordered" evidence="1">
    <location>
        <begin position="58"/>
        <end position="79"/>
    </location>
</feature>
<name>A0A1Q8STG4_9GAMM</name>
<dbReference type="PROSITE" id="PS51257">
    <property type="entry name" value="PROKAR_LIPOPROTEIN"/>
    <property type="match status" value="1"/>
</dbReference>
<dbReference type="OrthoDB" id="1808939at2"/>